<organism evidence="2 3">
    <name type="scientific">Caenorhabditis nigoni</name>
    <dbReference type="NCBI Taxonomy" id="1611254"/>
    <lineage>
        <taxon>Eukaryota</taxon>
        <taxon>Metazoa</taxon>
        <taxon>Ecdysozoa</taxon>
        <taxon>Nematoda</taxon>
        <taxon>Chromadorea</taxon>
        <taxon>Rhabditida</taxon>
        <taxon>Rhabditina</taxon>
        <taxon>Rhabditomorpha</taxon>
        <taxon>Rhabditoidea</taxon>
        <taxon>Rhabditidae</taxon>
        <taxon>Peloderinae</taxon>
        <taxon>Caenorhabditis</taxon>
    </lineage>
</organism>
<gene>
    <name evidence="2" type="primary">Cnig_chr_I.g3122</name>
    <name evidence="2" type="ORF">B9Z55_003122</name>
</gene>
<evidence type="ECO:0000313" key="3">
    <source>
        <dbReference type="Proteomes" id="UP000230233"/>
    </source>
</evidence>
<accession>A0A2G5VP36</accession>
<evidence type="ECO:0000313" key="2">
    <source>
        <dbReference type="EMBL" id="PIC53407.1"/>
    </source>
</evidence>
<dbReference type="Proteomes" id="UP000230233">
    <property type="component" value="Chromosome I"/>
</dbReference>
<proteinExistence type="predicted"/>
<dbReference type="AlphaFoldDB" id="A0A2G5VP36"/>
<name>A0A2G5VP36_9PELO</name>
<reference evidence="3" key="1">
    <citation type="submission" date="2017-10" db="EMBL/GenBank/DDBJ databases">
        <title>Rapid genome shrinkage in a self-fertile nematode reveals novel sperm competition proteins.</title>
        <authorList>
            <person name="Yin D."/>
            <person name="Schwarz E.M."/>
            <person name="Thomas C.G."/>
            <person name="Felde R.L."/>
            <person name="Korf I.F."/>
            <person name="Cutter A.D."/>
            <person name="Schartner C.M."/>
            <person name="Ralston E.J."/>
            <person name="Meyer B.J."/>
            <person name="Haag E.S."/>
        </authorList>
    </citation>
    <scope>NUCLEOTIDE SEQUENCE [LARGE SCALE GENOMIC DNA]</scope>
    <source>
        <strain evidence="3">JU1422</strain>
    </source>
</reference>
<keyword evidence="3" id="KW-1185">Reference proteome</keyword>
<sequence>MGRKKHCSQAGEDISETSTLSHLPKGVVKLMKETGIGKLARTLNSKRRHEQVDPQYRFSSLRVNSRRGPNRSSTHVIKSGIRKDEEKVEAVRSQEAKPRHRQKFSRRLLAQSSDSRIGSHVVTITKRRKVKAKMLSGNRRALRKLRQNSNSRRIAKNAKQYLLDESTILNAEATEDVEHEDNSSSLLTEKKRRHTTVAEQTSQRRIQHSERPSNQVNIQLEEEVKQAY</sequence>
<comment type="caution">
    <text evidence="2">The sequence shown here is derived from an EMBL/GenBank/DDBJ whole genome shotgun (WGS) entry which is preliminary data.</text>
</comment>
<protein>
    <submittedName>
        <fullName evidence="2">Uncharacterized protein</fullName>
    </submittedName>
</protein>
<feature type="region of interest" description="Disordered" evidence="1">
    <location>
        <begin position="175"/>
        <end position="213"/>
    </location>
</feature>
<evidence type="ECO:0000256" key="1">
    <source>
        <dbReference type="SAM" id="MobiDB-lite"/>
    </source>
</evidence>
<dbReference type="EMBL" id="PDUG01000001">
    <property type="protein sequence ID" value="PIC53407.1"/>
    <property type="molecule type" value="Genomic_DNA"/>
</dbReference>